<sequence>MSSPQAAALLSHVVSQMQSNVEFLLSQNYISQADAQAIMTRLPTELTTTPAASQAPVASNRIAAATQRMSISTYAAPVGAPPRTPVVAPIKPQLQAKALWAYNEDGREPNDLSFSVGDIIDILSEDNEDWWTGRVNGKQALFPSSYVEKIETVSPGLPQRSVAPVSNKNYNPFNAALHGSDLPPSSGEGVNSVGLQEAPGQAEKKNNLNKYKSTLAHSAVGGVGFGAGSAIGGGLVRAIF</sequence>
<dbReference type="OrthoDB" id="5983572at2759"/>
<dbReference type="PRINTS" id="PR01887">
    <property type="entry name" value="SPECTRNALPHA"/>
</dbReference>
<dbReference type="Pfam" id="PF00018">
    <property type="entry name" value="SH3_1"/>
    <property type="match status" value="1"/>
</dbReference>
<dbReference type="SMART" id="SM00326">
    <property type="entry name" value="SH3"/>
    <property type="match status" value="1"/>
</dbReference>
<keyword evidence="1 2" id="KW-0728">SH3 domain</keyword>
<dbReference type="STRING" id="436010.A0A166QPY5"/>
<gene>
    <name evidence="5" type="ORF">FIBSPDRAFT_731106</name>
</gene>
<dbReference type="GO" id="GO:0043328">
    <property type="term" value="P:protein transport to vacuole involved in ubiquitin-dependent protein catabolic process via the multivesicular body sorting pathway"/>
    <property type="evidence" value="ECO:0007669"/>
    <property type="project" value="TreeGrafter"/>
</dbReference>
<feature type="domain" description="SH3" evidence="4">
    <location>
        <begin position="91"/>
        <end position="152"/>
    </location>
</feature>
<dbReference type="PRINTS" id="PR00452">
    <property type="entry name" value="SH3DOMAIN"/>
</dbReference>
<dbReference type="InterPro" id="IPR050670">
    <property type="entry name" value="STAM"/>
</dbReference>
<dbReference type="FunFam" id="2.30.30.40:FF:000072">
    <property type="entry name" value="Unconventional Myosin IB"/>
    <property type="match status" value="1"/>
</dbReference>
<reference evidence="5 6" key="1">
    <citation type="journal article" date="2016" name="Mol. Biol. Evol.">
        <title>Comparative Genomics of Early-Diverging Mushroom-Forming Fungi Provides Insights into the Origins of Lignocellulose Decay Capabilities.</title>
        <authorList>
            <person name="Nagy L.G."/>
            <person name="Riley R."/>
            <person name="Tritt A."/>
            <person name="Adam C."/>
            <person name="Daum C."/>
            <person name="Floudas D."/>
            <person name="Sun H."/>
            <person name="Yadav J.S."/>
            <person name="Pangilinan J."/>
            <person name="Larsson K.H."/>
            <person name="Matsuura K."/>
            <person name="Barry K."/>
            <person name="Labutti K."/>
            <person name="Kuo R."/>
            <person name="Ohm R.A."/>
            <person name="Bhattacharya S.S."/>
            <person name="Shirouzu T."/>
            <person name="Yoshinaga Y."/>
            <person name="Martin F.M."/>
            <person name="Grigoriev I.V."/>
            <person name="Hibbett D.S."/>
        </authorList>
    </citation>
    <scope>NUCLEOTIDE SEQUENCE [LARGE SCALE GENOMIC DNA]</scope>
    <source>
        <strain evidence="5 6">CBS 109695</strain>
    </source>
</reference>
<dbReference type="Gene3D" id="2.30.30.40">
    <property type="entry name" value="SH3 Domains"/>
    <property type="match status" value="1"/>
</dbReference>
<dbReference type="AlphaFoldDB" id="A0A166QPY5"/>
<evidence type="ECO:0000313" key="5">
    <source>
        <dbReference type="EMBL" id="KZP27410.1"/>
    </source>
</evidence>
<dbReference type="SUPFAM" id="SSF50044">
    <property type="entry name" value="SH3-domain"/>
    <property type="match status" value="1"/>
</dbReference>
<dbReference type="InterPro" id="IPR036028">
    <property type="entry name" value="SH3-like_dom_sf"/>
</dbReference>
<dbReference type="InterPro" id="IPR001452">
    <property type="entry name" value="SH3_domain"/>
</dbReference>
<dbReference type="PANTHER" id="PTHR45929:SF3">
    <property type="entry name" value="JAK PATHWAY SIGNAL TRANSDUCTION ADAPTOR MOLECULE"/>
    <property type="match status" value="1"/>
</dbReference>
<evidence type="ECO:0000259" key="4">
    <source>
        <dbReference type="PROSITE" id="PS50002"/>
    </source>
</evidence>
<dbReference type="PANTHER" id="PTHR45929">
    <property type="entry name" value="JAK PATHWAY SIGNAL TRANSDUCTION ADAPTOR MOLECULE"/>
    <property type="match status" value="1"/>
</dbReference>
<protein>
    <submittedName>
        <fullName evidence="5">SH3-domain-containing protein</fullName>
    </submittedName>
</protein>
<name>A0A166QPY5_9AGAM</name>
<dbReference type="Proteomes" id="UP000076532">
    <property type="component" value="Unassembled WGS sequence"/>
</dbReference>
<dbReference type="PROSITE" id="PS50002">
    <property type="entry name" value="SH3"/>
    <property type="match status" value="1"/>
</dbReference>
<organism evidence="5 6">
    <name type="scientific">Athelia psychrophila</name>
    <dbReference type="NCBI Taxonomy" id="1759441"/>
    <lineage>
        <taxon>Eukaryota</taxon>
        <taxon>Fungi</taxon>
        <taxon>Dikarya</taxon>
        <taxon>Basidiomycota</taxon>
        <taxon>Agaricomycotina</taxon>
        <taxon>Agaricomycetes</taxon>
        <taxon>Agaricomycetidae</taxon>
        <taxon>Atheliales</taxon>
        <taxon>Atheliaceae</taxon>
        <taxon>Athelia</taxon>
    </lineage>
</organism>
<feature type="region of interest" description="Disordered" evidence="3">
    <location>
        <begin position="174"/>
        <end position="194"/>
    </location>
</feature>
<proteinExistence type="predicted"/>
<keyword evidence="6" id="KW-1185">Reference proteome</keyword>
<dbReference type="EMBL" id="KV417509">
    <property type="protein sequence ID" value="KZP27410.1"/>
    <property type="molecule type" value="Genomic_DNA"/>
</dbReference>
<dbReference type="GO" id="GO:0033565">
    <property type="term" value="C:ESCRT-0 complex"/>
    <property type="evidence" value="ECO:0007669"/>
    <property type="project" value="TreeGrafter"/>
</dbReference>
<evidence type="ECO:0000313" key="6">
    <source>
        <dbReference type="Proteomes" id="UP000076532"/>
    </source>
</evidence>
<accession>A0A166QPY5</accession>
<evidence type="ECO:0000256" key="3">
    <source>
        <dbReference type="SAM" id="MobiDB-lite"/>
    </source>
</evidence>
<evidence type="ECO:0000256" key="1">
    <source>
        <dbReference type="ARBA" id="ARBA00022443"/>
    </source>
</evidence>
<evidence type="ECO:0000256" key="2">
    <source>
        <dbReference type="PROSITE-ProRule" id="PRU00192"/>
    </source>
</evidence>